<dbReference type="InterPro" id="IPR046938">
    <property type="entry name" value="DNA_clamp_sf"/>
</dbReference>
<sequence>MTGAVVIPSRYFHDVIRKLSDEIIVLELIEPFILNVRSGHSQIRLCGMDSTEFPSIHSGDPAWSKKLQMNNGLFRSAIKQAATAASTSETRPVLTGILCECDNDALTLAATDGVRLASRTLHIENNSHAEFQAVIPAKNLYEVSKLLSNDDDTTEIEVSDNRVRFTTDGLIVESALLEGTYPSVKNLIPPSYLCEIQVDKDRLLTAVECVTVLASERIIRLEAGATKLKLLSRTAEVGDMENEVPLMGMSGEEFILSLNGKYLIDILRNSDCPNVRIRYAGRTNPIVVLPNDSLMSALFLITPVRTRD</sequence>
<evidence type="ECO:0000256" key="1">
    <source>
        <dbReference type="ARBA" id="ARBA00004496"/>
    </source>
</evidence>
<keyword evidence="7" id="KW-0235">DNA replication</keyword>
<evidence type="ECO:0000256" key="10">
    <source>
        <dbReference type="ARBA" id="ARBA00030988"/>
    </source>
</evidence>
<proteinExistence type="inferred from homology"/>
<dbReference type="Gene3D" id="3.10.150.10">
    <property type="entry name" value="DNA Polymerase III, subunit A, domain 2"/>
    <property type="match status" value="1"/>
</dbReference>
<evidence type="ECO:0000256" key="4">
    <source>
        <dbReference type="ARBA" id="ARBA00022490"/>
    </source>
</evidence>
<evidence type="ECO:0000256" key="3">
    <source>
        <dbReference type="ARBA" id="ARBA00021035"/>
    </source>
</evidence>
<evidence type="ECO:0000256" key="12">
    <source>
        <dbReference type="ARBA" id="ARBA00033276"/>
    </source>
</evidence>
<dbReference type="PANTHER" id="PTHR30478:SF0">
    <property type="entry name" value="BETA SLIDING CLAMP"/>
    <property type="match status" value="1"/>
</dbReference>
<comment type="similarity">
    <text evidence="2">Belongs to the beta sliding clamp family.</text>
</comment>
<keyword evidence="4" id="KW-0963">Cytoplasm</keyword>
<dbReference type="Pfam" id="PF02767">
    <property type="entry name" value="DNA_pol3_beta_2"/>
    <property type="match status" value="1"/>
</dbReference>
<dbReference type="Proteomes" id="UP000574133">
    <property type="component" value="Unassembled WGS sequence"/>
</dbReference>
<comment type="subcellular location">
    <subcellularLocation>
        <location evidence="1">Cytoplasm</location>
    </subcellularLocation>
</comment>
<gene>
    <name evidence="16" type="primary">dnaN</name>
    <name evidence="16" type="ORF">H4Q31_16830</name>
</gene>
<reference evidence="16 17" key="1">
    <citation type="submission" date="2020-08" db="EMBL/GenBank/DDBJ databases">
        <title>Cohnella phylogeny.</title>
        <authorList>
            <person name="Dunlap C."/>
        </authorList>
    </citation>
    <scope>NUCLEOTIDE SEQUENCE [LARGE SCALE GENOMIC DNA]</scope>
    <source>
        <strain evidence="16 17">DSM 103658</strain>
    </source>
</reference>
<dbReference type="GO" id="GO:0006271">
    <property type="term" value="P:DNA strand elongation involved in DNA replication"/>
    <property type="evidence" value="ECO:0007669"/>
    <property type="project" value="TreeGrafter"/>
</dbReference>
<dbReference type="Pfam" id="PF02768">
    <property type="entry name" value="DNA_pol3_beta_3"/>
    <property type="match status" value="1"/>
</dbReference>
<comment type="caution">
    <text evidence="16">The sequence shown here is derived from an EMBL/GenBank/DDBJ whole genome shotgun (WGS) entry which is preliminary data.</text>
</comment>
<name>A0A841TF72_9BACL</name>
<protein>
    <recommendedName>
        <fullName evidence="3">Beta sliding clamp</fullName>
    </recommendedName>
    <alternativeName>
        <fullName evidence="12">Beta-clamp processivity factor</fullName>
    </alternativeName>
    <alternativeName>
        <fullName evidence="10">DNA polymerase III beta sliding clamp subunit</fullName>
    </alternativeName>
    <alternativeName>
        <fullName evidence="11">DNA polymerase III subunit beta</fullName>
    </alternativeName>
</protein>
<dbReference type="InterPro" id="IPR001001">
    <property type="entry name" value="DNA_polIII_beta"/>
</dbReference>
<dbReference type="RefSeq" id="WP_185180224.1">
    <property type="nucleotide sequence ID" value="NZ_CBCSEP010000002.1"/>
</dbReference>
<evidence type="ECO:0000256" key="11">
    <source>
        <dbReference type="ARBA" id="ARBA00033275"/>
    </source>
</evidence>
<dbReference type="EMBL" id="JACJVN010000065">
    <property type="protein sequence ID" value="MBB6678956.1"/>
    <property type="molecule type" value="Genomic_DNA"/>
</dbReference>
<dbReference type="InterPro" id="IPR022634">
    <property type="entry name" value="DNA_polIII_beta_N"/>
</dbReference>
<dbReference type="NCBIfam" id="TIGR00663">
    <property type="entry name" value="dnan"/>
    <property type="match status" value="1"/>
</dbReference>
<evidence type="ECO:0000259" key="15">
    <source>
        <dbReference type="Pfam" id="PF02768"/>
    </source>
</evidence>
<dbReference type="AlphaFoldDB" id="A0A841TF72"/>
<dbReference type="CDD" id="cd00140">
    <property type="entry name" value="beta_clamp"/>
    <property type="match status" value="1"/>
</dbReference>
<keyword evidence="9" id="KW-0238">DNA-binding</keyword>
<dbReference type="GO" id="GO:0005737">
    <property type="term" value="C:cytoplasm"/>
    <property type="evidence" value="ECO:0007669"/>
    <property type="project" value="UniProtKB-SubCell"/>
</dbReference>
<dbReference type="Gene3D" id="3.70.10.10">
    <property type="match status" value="1"/>
</dbReference>
<keyword evidence="6 16" id="KW-0548">Nucleotidyltransferase</keyword>
<evidence type="ECO:0000313" key="16">
    <source>
        <dbReference type="EMBL" id="MBB6678956.1"/>
    </source>
</evidence>
<dbReference type="SUPFAM" id="SSF55979">
    <property type="entry name" value="DNA clamp"/>
    <property type="match status" value="3"/>
</dbReference>
<feature type="domain" description="DNA polymerase III beta sliding clamp C-terminal" evidence="15">
    <location>
        <begin position="186"/>
        <end position="290"/>
    </location>
</feature>
<dbReference type="InterPro" id="IPR022635">
    <property type="entry name" value="DNA_polIII_beta_C"/>
</dbReference>
<keyword evidence="8" id="KW-0239">DNA-directed DNA polymerase</keyword>
<feature type="domain" description="DNA polymerase III beta sliding clamp N-terminal" evidence="13">
    <location>
        <begin position="2"/>
        <end position="56"/>
    </location>
</feature>
<dbReference type="GO" id="GO:0009360">
    <property type="term" value="C:DNA polymerase III complex"/>
    <property type="evidence" value="ECO:0007669"/>
    <property type="project" value="InterPro"/>
</dbReference>
<feature type="domain" description="DNA polymerase III beta sliding clamp central" evidence="14">
    <location>
        <begin position="69"/>
        <end position="182"/>
    </location>
</feature>
<dbReference type="InterPro" id="IPR022637">
    <property type="entry name" value="DNA_polIII_beta_cen"/>
</dbReference>
<evidence type="ECO:0000259" key="14">
    <source>
        <dbReference type="Pfam" id="PF02767"/>
    </source>
</evidence>
<evidence type="ECO:0000256" key="5">
    <source>
        <dbReference type="ARBA" id="ARBA00022679"/>
    </source>
</evidence>
<dbReference type="Pfam" id="PF00712">
    <property type="entry name" value="DNA_pol3_beta"/>
    <property type="match status" value="1"/>
</dbReference>
<evidence type="ECO:0000313" key="17">
    <source>
        <dbReference type="Proteomes" id="UP000574133"/>
    </source>
</evidence>
<evidence type="ECO:0000256" key="9">
    <source>
        <dbReference type="ARBA" id="ARBA00023125"/>
    </source>
</evidence>
<keyword evidence="5 16" id="KW-0808">Transferase</keyword>
<dbReference type="GO" id="GO:0003677">
    <property type="term" value="F:DNA binding"/>
    <property type="evidence" value="ECO:0007669"/>
    <property type="project" value="UniProtKB-KW"/>
</dbReference>
<organism evidence="16 17">
    <name type="scientific">Cohnella lubricantis</name>
    <dbReference type="NCBI Taxonomy" id="2163172"/>
    <lineage>
        <taxon>Bacteria</taxon>
        <taxon>Bacillati</taxon>
        <taxon>Bacillota</taxon>
        <taxon>Bacilli</taxon>
        <taxon>Bacillales</taxon>
        <taxon>Paenibacillaceae</taxon>
        <taxon>Cohnella</taxon>
    </lineage>
</organism>
<dbReference type="GO" id="GO:0003887">
    <property type="term" value="F:DNA-directed DNA polymerase activity"/>
    <property type="evidence" value="ECO:0007669"/>
    <property type="project" value="UniProtKB-KW"/>
</dbReference>
<evidence type="ECO:0000256" key="2">
    <source>
        <dbReference type="ARBA" id="ARBA00010752"/>
    </source>
</evidence>
<evidence type="ECO:0000256" key="6">
    <source>
        <dbReference type="ARBA" id="ARBA00022695"/>
    </source>
</evidence>
<evidence type="ECO:0000256" key="7">
    <source>
        <dbReference type="ARBA" id="ARBA00022705"/>
    </source>
</evidence>
<dbReference type="SMART" id="SM00480">
    <property type="entry name" value="POL3Bc"/>
    <property type="match status" value="1"/>
</dbReference>
<evidence type="ECO:0000256" key="8">
    <source>
        <dbReference type="ARBA" id="ARBA00022932"/>
    </source>
</evidence>
<accession>A0A841TF72</accession>
<keyword evidence="17" id="KW-1185">Reference proteome</keyword>
<dbReference type="GO" id="GO:0008408">
    <property type="term" value="F:3'-5' exonuclease activity"/>
    <property type="evidence" value="ECO:0007669"/>
    <property type="project" value="InterPro"/>
</dbReference>
<dbReference type="PANTHER" id="PTHR30478">
    <property type="entry name" value="DNA POLYMERASE III SUBUNIT BETA"/>
    <property type="match status" value="1"/>
</dbReference>
<evidence type="ECO:0000259" key="13">
    <source>
        <dbReference type="Pfam" id="PF00712"/>
    </source>
</evidence>